<protein>
    <recommendedName>
        <fullName evidence="1">RNF31 C-terminal domain-containing protein</fullName>
    </recommendedName>
</protein>
<reference evidence="2" key="1">
    <citation type="submission" date="2020-11" db="EMBL/GenBank/DDBJ databases">
        <authorList>
            <person name="Tran Van P."/>
        </authorList>
    </citation>
    <scope>NUCLEOTIDE SEQUENCE</scope>
</reference>
<gene>
    <name evidence="2" type="ORF">TSIB3V08_LOCUS4360</name>
</gene>
<dbReference type="Pfam" id="PF22191">
    <property type="entry name" value="IBR_1"/>
    <property type="match status" value="1"/>
</dbReference>
<organism evidence="2">
    <name type="scientific">Timema shepardi</name>
    <name type="common">Walking stick</name>
    <dbReference type="NCBI Taxonomy" id="629360"/>
    <lineage>
        <taxon>Eukaryota</taxon>
        <taxon>Metazoa</taxon>
        <taxon>Ecdysozoa</taxon>
        <taxon>Arthropoda</taxon>
        <taxon>Hexapoda</taxon>
        <taxon>Insecta</taxon>
        <taxon>Pterygota</taxon>
        <taxon>Neoptera</taxon>
        <taxon>Polyneoptera</taxon>
        <taxon>Phasmatodea</taxon>
        <taxon>Timematodea</taxon>
        <taxon>Timematoidea</taxon>
        <taxon>Timematidae</taxon>
        <taxon>Timema</taxon>
    </lineage>
</organism>
<feature type="domain" description="RNF31 C-terminal" evidence="1">
    <location>
        <begin position="56"/>
        <end position="151"/>
    </location>
</feature>
<dbReference type="PANTHER" id="PTHR16004">
    <property type="entry name" value="RING FINGER PROTEIN 31-RELATED"/>
    <property type="match status" value="1"/>
</dbReference>
<dbReference type="GO" id="GO:0036435">
    <property type="term" value="F:K48-linked polyubiquitin modification-dependent protein binding"/>
    <property type="evidence" value="ECO:0007669"/>
    <property type="project" value="TreeGrafter"/>
</dbReference>
<dbReference type="PANTHER" id="PTHR16004:SF2">
    <property type="entry name" value="E3 UBIQUITIN-PROTEIN LIGASE LUBEL"/>
    <property type="match status" value="1"/>
</dbReference>
<name>A0A7R9AU56_TIMSH</name>
<sequence length="355" mass="39592">MHFTCSQCKYEFCFGCGKPFLMGAKCTVSPFCAKLGLHSHHPRNCLFYLRDKEPKELQKLLQDNEVHFDTELPKNLKAQQEAGEVIKCLVQLQKETPAGLIDDVCKSETMDGHAGLCRTHYLEYLSILIRRYKVDPISVLSTDDLETLVKRAGKRVPPNPYGTPAEVVHYIEYLVGLIVVHKLDPVTIFDLVDVRQELKRRGKALPARTENATDDEYRILCVKGLLSMGLAKAAGVAHPVRSPVKRTTRWEGWRGKRKESRQHGCRGGRRGVGGIVMDSSENIDCGVIHAVERVGGAAYASAEQRYKGRLNNFGILGSAFCEIVKAVETEDVALNFLKRAPVINGETADCLSPQR</sequence>
<dbReference type="EMBL" id="OC001548">
    <property type="protein sequence ID" value="CAD7260177.1"/>
    <property type="molecule type" value="Genomic_DNA"/>
</dbReference>
<evidence type="ECO:0000259" key="1">
    <source>
        <dbReference type="Pfam" id="PF18091"/>
    </source>
</evidence>
<dbReference type="InterPro" id="IPR041031">
    <property type="entry name" value="RNF31_C"/>
</dbReference>
<dbReference type="GO" id="GO:0070530">
    <property type="term" value="F:K63-linked polyubiquitin modification-dependent protein binding"/>
    <property type="evidence" value="ECO:0007669"/>
    <property type="project" value="TreeGrafter"/>
</dbReference>
<dbReference type="GO" id="GO:0071797">
    <property type="term" value="C:LUBAC complex"/>
    <property type="evidence" value="ECO:0007669"/>
    <property type="project" value="InterPro"/>
</dbReference>
<dbReference type="GO" id="GO:0097039">
    <property type="term" value="P:protein linear polyubiquitination"/>
    <property type="evidence" value="ECO:0007669"/>
    <property type="project" value="TreeGrafter"/>
</dbReference>
<dbReference type="InterPro" id="IPR026254">
    <property type="entry name" value="RNF31-like"/>
</dbReference>
<dbReference type="GO" id="GO:0061630">
    <property type="term" value="F:ubiquitin protein ligase activity"/>
    <property type="evidence" value="ECO:0007669"/>
    <property type="project" value="TreeGrafter"/>
</dbReference>
<feature type="domain" description="RNF31 C-terminal" evidence="1">
    <location>
        <begin position="168"/>
        <end position="200"/>
    </location>
</feature>
<proteinExistence type="predicted"/>
<accession>A0A7R9AU56</accession>
<dbReference type="AlphaFoldDB" id="A0A7R9AU56"/>
<evidence type="ECO:0000313" key="2">
    <source>
        <dbReference type="EMBL" id="CAD7260177.1"/>
    </source>
</evidence>
<dbReference type="Pfam" id="PF18091">
    <property type="entry name" value="E3_UbLigase_RBR"/>
    <property type="match status" value="2"/>
</dbReference>
<dbReference type="GO" id="GO:1990450">
    <property type="term" value="F:linear polyubiquitin binding"/>
    <property type="evidence" value="ECO:0007669"/>
    <property type="project" value="TreeGrafter"/>
</dbReference>